<dbReference type="InterPro" id="IPR019734">
    <property type="entry name" value="TPR_rpt"/>
</dbReference>
<dbReference type="InterPro" id="IPR051012">
    <property type="entry name" value="CellSynth/LPSAsmb/PSIAsmb"/>
</dbReference>
<evidence type="ECO:0000256" key="4">
    <source>
        <dbReference type="SAM" id="SignalP"/>
    </source>
</evidence>
<sequence length="590" mass="64464">MKLSISLLPSVVAAALLQFSVVAHAAPGDAPPTPVEQIHLRPNALPTVTLTPELLYRLMVAEFAVQRGDLTLGSELLLGAARDTSDPRLAKRAFQFAMVSRNFGLADQAAQLWSLMAPNDPEAVASALALSASNGKTEGLAAALWTRIEKADDKDAAVGQAAAIVSKLADKRAAYQVLDAALREPVRKLPITYLALADAAWAGGDTQRALGNARRALELDPASEQAAQRMLEYGLKVDPQAAIAATQAFIARNPQSGRLGLMLVSRLAGRGDYAAALQQVQQMRRSSPENFDLLYTEAEVNFRAGNNSAAKALLNEYINVQTQRRQSLDDKASNAIADSSDARLMLVRIAEQENDLPEAIAQLRKIDEPALEFQVRVHEAVLYGRMGDLAAARKTIDAIAPQSENERAVLAMTLASIYRDGGRTDLAIDTLAKADAAVPNSAEIKYDLAMLYERQGNFEAFERLMREVMVLEPDDANAFNSLGYTFAEQNIRLDEAQALLERALQLEPNNPYILDSVGWYLYRTGDYSAAVQYLERSFRALPAADVAAHLGEVYWVMGRKDDALKIWEQGREKDPNNETLLKTLSRFGVK</sequence>
<evidence type="ECO:0000256" key="1">
    <source>
        <dbReference type="ARBA" id="ARBA00022737"/>
    </source>
</evidence>
<keyword evidence="1" id="KW-0677">Repeat</keyword>
<protein>
    <submittedName>
        <fullName evidence="5">Tetratricopeptide repeat protein</fullName>
    </submittedName>
</protein>
<proteinExistence type="predicted"/>
<feature type="repeat" description="TPR" evidence="3">
    <location>
        <begin position="442"/>
        <end position="475"/>
    </location>
</feature>
<dbReference type="PANTHER" id="PTHR45586">
    <property type="entry name" value="TPR REPEAT-CONTAINING PROTEIN PA4667"/>
    <property type="match status" value="1"/>
</dbReference>
<organism evidence="5 6">
    <name type="scientific">Pusillimonas minor</name>
    <dbReference type="NCBI Taxonomy" id="2697024"/>
    <lineage>
        <taxon>Bacteria</taxon>
        <taxon>Pseudomonadati</taxon>
        <taxon>Pseudomonadota</taxon>
        <taxon>Betaproteobacteria</taxon>
        <taxon>Burkholderiales</taxon>
        <taxon>Alcaligenaceae</taxon>
        <taxon>Pusillimonas</taxon>
    </lineage>
</organism>
<feature type="chain" id="PRO_5032604009" evidence="4">
    <location>
        <begin position="26"/>
        <end position="590"/>
    </location>
</feature>
<dbReference type="PANTHER" id="PTHR45586:SF16">
    <property type="entry name" value="DOMAIN PROTEIN, PUTATIVE-RELATED"/>
    <property type="match status" value="1"/>
</dbReference>
<evidence type="ECO:0000313" key="6">
    <source>
        <dbReference type="Proteomes" id="UP000545386"/>
    </source>
</evidence>
<comment type="caution">
    <text evidence="5">The sequence shown here is derived from an EMBL/GenBank/DDBJ whole genome shotgun (WGS) entry which is preliminary data.</text>
</comment>
<feature type="repeat" description="TPR" evidence="3">
    <location>
        <begin position="190"/>
        <end position="223"/>
    </location>
</feature>
<feature type="signal peptide" evidence="4">
    <location>
        <begin position="1"/>
        <end position="25"/>
    </location>
</feature>
<evidence type="ECO:0000313" key="5">
    <source>
        <dbReference type="EMBL" id="MBC2770953.1"/>
    </source>
</evidence>
<feature type="repeat" description="TPR" evidence="3">
    <location>
        <begin position="544"/>
        <end position="577"/>
    </location>
</feature>
<dbReference type="Proteomes" id="UP000545386">
    <property type="component" value="Unassembled WGS sequence"/>
</dbReference>
<keyword evidence="6" id="KW-1185">Reference proteome</keyword>
<dbReference type="RefSeq" id="WP_185780609.1">
    <property type="nucleotide sequence ID" value="NZ_JACJUU010000015.1"/>
</dbReference>
<reference evidence="5 6" key="1">
    <citation type="submission" date="2020-08" db="EMBL/GenBank/DDBJ databases">
        <title>Paraeoetvoesia sp. YC-7-48 draft genome sequence.</title>
        <authorList>
            <person name="Yao L."/>
        </authorList>
    </citation>
    <scope>NUCLEOTIDE SEQUENCE [LARGE SCALE GENOMIC DNA]</scope>
    <source>
        <strain evidence="6">YC-7-48</strain>
    </source>
</reference>
<keyword evidence="4" id="KW-0732">Signal</keyword>
<dbReference type="Pfam" id="PF14559">
    <property type="entry name" value="TPR_19"/>
    <property type="match status" value="3"/>
</dbReference>
<dbReference type="EMBL" id="JACJUU010000015">
    <property type="protein sequence ID" value="MBC2770953.1"/>
    <property type="molecule type" value="Genomic_DNA"/>
</dbReference>
<dbReference type="AlphaFoldDB" id="A0A842HRR8"/>
<dbReference type="Gene3D" id="1.25.40.10">
    <property type="entry name" value="Tetratricopeptide repeat domain"/>
    <property type="match status" value="2"/>
</dbReference>
<dbReference type="SMART" id="SM00028">
    <property type="entry name" value="TPR"/>
    <property type="match status" value="5"/>
</dbReference>
<dbReference type="SUPFAM" id="SSF48452">
    <property type="entry name" value="TPR-like"/>
    <property type="match status" value="3"/>
</dbReference>
<gene>
    <name evidence="5" type="ORF">GTU67_13650</name>
</gene>
<dbReference type="PROSITE" id="PS50005">
    <property type="entry name" value="TPR"/>
    <property type="match status" value="3"/>
</dbReference>
<keyword evidence="2 3" id="KW-0802">TPR repeat</keyword>
<dbReference type="InterPro" id="IPR011990">
    <property type="entry name" value="TPR-like_helical_dom_sf"/>
</dbReference>
<name>A0A842HRR8_9BURK</name>
<evidence type="ECO:0000256" key="3">
    <source>
        <dbReference type="PROSITE-ProRule" id="PRU00339"/>
    </source>
</evidence>
<accession>A0A842HRR8</accession>
<evidence type="ECO:0000256" key="2">
    <source>
        <dbReference type="ARBA" id="ARBA00022803"/>
    </source>
</evidence>